<evidence type="ECO:0000259" key="6">
    <source>
        <dbReference type="PROSITE" id="PS50966"/>
    </source>
</evidence>
<evidence type="ECO:0000256" key="1">
    <source>
        <dbReference type="ARBA" id="ARBA00022723"/>
    </source>
</evidence>
<comment type="caution">
    <text evidence="7">The sequence shown here is derived from an EMBL/GenBank/DDBJ whole genome shotgun (WGS) entry which is preliminary data.</text>
</comment>
<dbReference type="InterPro" id="IPR007527">
    <property type="entry name" value="Znf_SWIM"/>
</dbReference>
<keyword evidence="8" id="KW-1185">Reference proteome</keyword>
<evidence type="ECO:0000256" key="4">
    <source>
        <dbReference type="PROSITE-ProRule" id="PRU00325"/>
    </source>
</evidence>
<evidence type="ECO:0000256" key="3">
    <source>
        <dbReference type="ARBA" id="ARBA00022833"/>
    </source>
</evidence>
<evidence type="ECO:0000256" key="5">
    <source>
        <dbReference type="SAM" id="MobiDB-lite"/>
    </source>
</evidence>
<gene>
    <name evidence="7" type="ORF">P43SY_008617</name>
</gene>
<dbReference type="PROSITE" id="PS50966">
    <property type="entry name" value="ZF_SWIM"/>
    <property type="match status" value="1"/>
</dbReference>
<evidence type="ECO:0000313" key="7">
    <source>
        <dbReference type="EMBL" id="KAJ0393194.1"/>
    </source>
</evidence>
<evidence type="ECO:0000256" key="2">
    <source>
        <dbReference type="ARBA" id="ARBA00022771"/>
    </source>
</evidence>
<dbReference type="InterPro" id="IPR006564">
    <property type="entry name" value="Znf_PMZ"/>
</dbReference>
<organism evidence="7 8">
    <name type="scientific">Pythium insidiosum</name>
    <name type="common">Pythiosis disease agent</name>
    <dbReference type="NCBI Taxonomy" id="114742"/>
    <lineage>
        <taxon>Eukaryota</taxon>
        <taxon>Sar</taxon>
        <taxon>Stramenopiles</taxon>
        <taxon>Oomycota</taxon>
        <taxon>Peronosporomycetes</taxon>
        <taxon>Pythiales</taxon>
        <taxon>Pythiaceae</taxon>
        <taxon>Pythium</taxon>
    </lineage>
</organism>
<dbReference type="SMART" id="SM00575">
    <property type="entry name" value="ZnF_PMZ"/>
    <property type="match status" value="1"/>
</dbReference>
<name>A0AAD5LA89_PYTIN</name>
<protein>
    <recommendedName>
        <fullName evidence="6">SWIM-type domain-containing protein</fullName>
    </recommendedName>
</protein>
<sequence length="456" mass="49802">MTAWRALSAFKQEKKHEESSSFGKIVGYLNAFAESNAGSVVAFEHVPQTNIFSRAFLCPKPMQEMLRFCRPQILISILLITSTHGGVVMTATAQDAMGDNVPVAVAVALKENEENWRFFLEQLRSAIPDFSRYVATLVHSRGMDLSNAAASIFPTCAQSDAVDAFISPSNVGGNASSSASSNSLQWLEALCAKAPLMILVGWVSKVASTMYQRFAKYGKMASEYPDEFHALLAQYEAEADQYEVLRVAEHGYEVIERHSGRQRIVDFAKRTCTCGDYDVSRFPCLHVFLAVSHADLMRSEVIPHIFLMSSLKAIYGGRVIPIDVDTVASDNVTIPHPVPKTRGRPRKIQQIQQFSDTKHEKLACSICGVKGHNKRTCKRLLSADAHSAASIVAAAKSDVDSAHFLDGGYEDLPCVLATATSEESSMVDGSSPLAKRRRLDGDAKDGESIATEATVV</sequence>
<dbReference type="Pfam" id="PF04434">
    <property type="entry name" value="SWIM"/>
    <property type="match status" value="1"/>
</dbReference>
<keyword evidence="2 4" id="KW-0863">Zinc-finger</keyword>
<dbReference type="Proteomes" id="UP001209570">
    <property type="component" value="Unassembled WGS sequence"/>
</dbReference>
<proteinExistence type="predicted"/>
<accession>A0AAD5LA89</accession>
<keyword evidence="1" id="KW-0479">Metal-binding</keyword>
<dbReference type="PANTHER" id="PTHR31973:SF187">
    <property type="entry name" value="MUTATOR TRANSPOSASE MUDRA PROTEIN"/>
    <property type="match status" value="1"/>
</dbReference>
<feature type="region of interest" description="Disordered" evidence="5">
    <location>
        <begin position="421"/>
        <end position="456"/>
    </location>
</feature>
<dbReference type="EMBL" id="JAKCXM010000518">
    <property type="protein sequence ID" value="KAJ0393194.1"/>
    <property type="molecule type" value="Genomic_DNA"/>
</dbReference>
<keyword evidence="3" id="KW-0862">Zinc</keyword>
<dbReference type="PANTHER" id="PTHR31973">
    <property type="entry name" value="POLYPROTEIN, PUTATIVE-RELATED"/>
    <property type="match status" value="1"/>
</dbReference>
<evidence type="ECO:0000313" key="8">
    <source>
        <dbReference type="Proteomes" id="UP001209570"/>
    </source>
</evidence>
<feature type="domain" description="SWIM-type" evidence="6">
    <location>
        <begin position="252"/>
        <end position="295"/>
    </location>
</feature>
<reference evidence="7" key="1">
    <citation type="submission" date="2021-12" db="EMBL/GenBank/DDBJ databases">
        <title>Prjna785345.</title>
        <authorList>
            <person name="Rujirawat T."/>
            <person name="Krajaejun T."/>
        </authorList>
    </citation>
    <scope>NUCLEOTIDE SEQUENCE</scope>
    <source>
        <strain evidence="7">Pi057C3</strain>
    </source>
</reference>
<dbReference type="GO" id="GO:0008270">
    <property type="term" value="F:zinc ion binding"/>
    <property type="evidence" value="ECO:0007669"/>
    <property type="project" value="UniProtKB-KW"/>
</dbReference>
<dbReference type="AlphaFoldDB" id="A0AAD5LA89"/>